<dbReference type="Proteomes" id="UP000192927">
    <property type="component" value="Unassembled WGS sequence"/>
</dbReference>
<feature type="domain" description="Myb-like DNA-binding" evidence="2">
    <location>
        <begin position="8"/>
        <end position="54"/>
    </location>
</feature>
<reference evidence="4" key="1">
    <citation type="submission" date="2017-03" db="EMBL/GenBank/DDBJ databases">
        <authorList>
            <person name="Sharma R."/>
            <person name="Thines M."/>
        </authorList>
    </citation>
    <scope>NUCLEOTIDE SEQUENCE [LARGE SCALE GENOMIC DNA]</scope>
</reference>
<dbReference type="Pfam" id="PF22980">
    <property type="entry name" value="Myb_DNA-bind_8"/>
    <property type="match status" value="1"/>
</dbReference>
<evidence type="ECO:0000259" key="2">
    <source>
        <dbReference type="Pfam" id="PF22980"/>
    </source>
</evidence>
<accession>A0A1W5D8L9</accession>
<feature type="compositionally biased region" description="Basic and acidic residues" evidence="1">
    <location>
        <begin position="250"/>
        <end position="266"/>
    </location>
</feature>
<protein>
    <recommendedName>
        <fullName evidence="2">Myb-like DNA-binding domain-containing protein</fullName>
    </recommendedName>
</protein>
<dbReference type="EMBL" id="FWEW01003509">
    <property type="protein sequence ID" value="SLM39487.1"/>
    <property type="molecule type" value="Genomic_DNA"/>
</dbReference>
<keyword evidence="4" id="KW-1185">Reference proteome</keyword>
<name>A0A1W5D8L9_9LECA</name>
<dbReference type="InterPro" id="IPR054505">
    <property type="entry name" value="Myb_DNA-bind_8"/>
</dbReference>
<organism evidence="3 4">
    <name type="scientific">Lasallia pustulata</name>
    <dbReference type="NCBI Taxonomy" id="136370"/>
    <lineage>
        <taxon>Eukaryota</taxon>
        <taxon>Fungi</taxon>
        <taxon>Dikarya</taxon>
        <taxon>Ascomycota</taxon>
        <taxon>Pezizomycotina</taxon>
        <taxon>Lecanoromycetes</taxon>
        <taxon>OSLEUM clade</taxon>
        <taxon>Umbilicariomycetidae</taxon>
        <taxon>Umbilicariales</taxon>
        <taxon>Umbilicariaceae</taxon>
        <taxon>Lasallia</taxon>
    </lineage>
</organism>
<dbReference type="AlphaFoldDB" id="A0A1W5D8L9"/>
<sequence length="346" mass="38378">MPSKIQLDENLWFLYICLQKSDYKAIDFNAVGDATQLKPPAARMRYTRLRRAIESGTLIGTNGAPFQGATDKETGHQKRRKKPLLSARSEGTADLGPMQTRSGNSFQRGPKLEEVSANEFAADGTSEEDELPLAKKRTKLSSHSESPPKHEVYRSKRSSPVLSHTPTAEDGLPCNEEMELRPTEHPCFATSSNVDQASFNMETPKPDLGNTPASFSKYEPRDSGEDPRVGDSTSAPVSVDYLQALCEAEDKYPSHTDRKPSLDLRVNKKGAPFEQHTEVHHSGQPFKHEIDEPGPTPKAEKLPAEQNITFELSDAKSPPSRDDFFATCLLSHPRSKYVPEQGRMDA</sequence>
<feature type="region of interest" description="Disordered" evidence="1">
    <location>
        <begin position="58"/>
        <end position="173"/>
    </location>
</feature>
<feature type="compositionally biased region" description="Basic and acidic residues" evidence="1">
    <location>
        <begin position="275"/>
        <end position="291"/>
    </location>
</feature>
<evidence type="ECO:0000256" key="1">
    <source>
        <dbReference type="SAM" id="MobiDB-lite"/>
    </source>
</evidence>
<evidence type="ECO:0000313" key="4">
    <source>
        <dbReference type="Proteomes" id="UP000192927"/>
    </source>
</evidence>
<feature type="region of interest" description="Disordered" evidence="1">
    <location>
        <begin position="201"/>
        <end position="235"/>
    </location>
</feature>
<proteinExistence type="predicted"/>
<evidence type="ECO:0000313" key="3">
    <source>
        <dbReference type="EMBL" id="SLM39487.1"/>
    </source>
</evidence>
<feature type="region of interest" description="Disordered" evidence="1">
    <location>
        <begin position="250"/>
        <end position="302"/>
    </location>
</feature>
<feature type="compositionally biased region" description="Basic and acidic residues" evidence="1">
    <location>
        <begin position="218"/>
        <end position="229"/>
    </location>
</feature>